<protein>
    <submittedName>
        <fullName evidence="6">Ubiquitin-like protease family profile domain-containing protein</fullName>
    </submittedName>
</protein>
<dbReference type="Gene3D" id="3.40.395.10">
    <property type="entry name" value="Adenoviral Proteinase, Chain A"/>
    <property type="match status" value="1"/>
</dbReference>
<sequence>MLELDGNPLLTQSGLAAYVSYLCTISQVKCIAVHPSFIANFYCKEVRSHNVEMQASDFILNPRAHSFSTVSVVFIPVLLHDLQPVPAAMLTTSVGHWVLGVYHTQKRKVIYFNPYGSQVDDIGQFQLRRTLTTLPPEIATQHFSIDSRKNIHFNVQSLDDGINCGYYVCLYIEMNILKNFQAFIK</sequence>
<keyword evidence="5" id="KW-1185">Reference proteome</keyword>
<dbReference type="InterPro" id="IPR038765">
    <property type="entry name" value="Papain-like_cys_pep_sf"/>
</dbReference>
<keyword evidence="3" id="KW-0378">Hydrolase</keyword>
<evidence type="ECO:0000313" key="5">
    <source>
        <dbReference type="Proteomes" id="UP000887565"/>
    </source>
</evidence>
<comment type="similarity">
    <text evidence="1">Belongs to the peptidase C48 family.</text>
</comment>
<name>A0A915JQA0_ROMCU</name>
<organism evidence="5 6">
    <name type="scientific">Romanomermis culicivorax</name>
    <name type="common">Nematode worm</name>
    <dbReference type="NCBI Taxonomy" id="13658"/>
    <lineage>
        <taxon>Eukaryota</taxon>
        <taxon>Metazoa</taxon>
        <taxon>Ecdysozoa</taxon>
        <taxon>Nematoda</taxon>
        <taxon>Enoplea</taxon>
        <taxon>Dorylaimia</taxon>
        <taxon>Mermithida</taxon>
        <taxon>Mermithoidea</taxon>
        <taxon>Mermithidae</taxon>
        <taxon>Romanomermis</taxon>
    </lineage>
</organism>
<evidence type="ECO:0000313" key="6">
    <source>
        <dbReference type="WBParaSite" id="nRc.2.0.1.t28086-RA"/>
    </source>
</evidence>
<evidence type="ECO:0000259" key="4">
    <source>
        <dbReference type="PROSITE" id="PS50600"/>
    </source>
</evidence>
<dbReference type="SUPFAM" id="SSF54001">
    <property type="entry name" value="Cysteine proteinases"/>
    <property type="match status" value="1"/>
</dbReference>
<dbReference type="AlphaFoldDB" id="A0A915JQA0"/>
<dbReference type="Proteomes" id="UP000887565">
    <property type="component" value="Unplaced"/>
</dbReference>
<proteinExistence type="inferred from homology"/>
<evidence type="ECO:0000256" key="2">
    <source>
        <dbReference type="ARBA" id="ARBA00022670"/>
    </source>
</evidence>
<dbReference type="InterPro" id="IPR003653">
    <property type="entry name" value="Peptidase_C48_C"/>
</dbReference>
<keyword evidence="2" id="KW-0645">Protease</keyword>
<dbReference type="Pfam" id="PF02902">
    <property type="entry name" value="Peptidase_C48"/>
    <property type="match status" value="1"/>
</dbReference>
<evidence type="ECO:0000256" key="1">
    <source>
        <dbReference type="ARBA" id="ARBA00005234"/>
    </source>
</evidence>
<dbReference type="GO" id="GO:0008234">
    <property type="term" value="F:cysteine-type peptidase activity"/>
    <property type="evidence" value="ECO:0007669"/>
    <property type="project" value="InterPro"/>
</dbReference>
<feature type="domain" description="Ubiquitin-like protease family profile" evidence="4">
    <location>
        <begin position="1"/>
        <end position="175"/>
    </location>
</feature>
<evidence type="ECO:0000256" key="3">
    <source>
        <dbReference type="ARBA" id="ARBA00022801"/>
    </source>
</evidence>
<dbReference type="PROSITE" id="PS50600">
    <property type="entry name" value="ULP_PROTEASE"/>
    <property type="match status" value="1"/>
</dbReference>
<reference evidence="6" key="1">
    <citation type="submission" date="2022-11" db="UniProtKB">
        <authorList>
            <consortium name="WormBaseParasite"/>
        </authorList>
    </citation>
    <scope>IDENTIFICATION</scope>
</reference>
<accession>A0A915JQA0</accession>
<dbReference type="GO" id="GO:0006508">
    <property type="term" value="P:proteolysis"/>
    <property type="evidence" value="ECO:0007669"/>
    <property type="project" value="UniProtKB-KW"/>
</dbReference>
<dbReference type="WBParaSite" id="nRc.2.0.1.t28086-RA">
    <property type="protein sequence ID" value="nRc.2.0.1.t28086-RA"/>
    <property type="gene ID" value="nRc.2.0.1.g28086"/>
</dbReference>